<proteinExistence type="predicted"/>
<comment type="caution">
    <text evidence="1">The sequence shown here is derived from an EMBL/GenBank/DDBJ whole genome shotgun (WGS) entry which is preliminary data.</text>
</comment>
<dbReference type="Proteomes" id="UP000320160">
    <property type="component" value="Unassembled WGS sequence"/>
</dbReference>
<organism evidence="1 2">
    <name type="scientific">Sphingorhabdus contaminans</name>
    <dbReference type="NCBI Taxonomy" id="1343899"/>
    <lineage>
        <taxon>Bacteria</taxon>
        <taxon>Pseudomonadati</taxon>
        <taxon>Pseudomonadota</taxon>
        <taxon>Alphaproteobacteria</taxon>
        <taxon>Sphingomonadales</taxon>
        <taxon>Sphingomonadaceae</taxon>
        <taxon>Sphingorhabdus</taxon>
    </lineage>
</organism>
<dbReference type="AlphaFoldDB" id="A0A553W9R4"/>
<dbReference type="OrthoDB" id="7473760at2"/>
<accession>A0A553W9R4</accession>
<reference evidence="1 2" key="1">
    <citation type="submission" date="2019-07" db="EMBL/GenBank/DDBJ databases">
        <authorList>
            <person name="Park M."/>
        </authorList>
    </citation>
    <scope>NUCLEOTIDE SEQUENCE [LARGE SCALE GENOMIC DNA]</scope>
    <source>
        <strain evidence="1 2">KCTC32445</strain>
    </source>
</reference>
<keyword evidence="2" id="KW-1185">Reference proteome</keyword>
<protein>
    <submittedName>
        <fullName evidence="1">Uncharacterized protein</fullName>
    </submittedName>
</protein>
<evidence type="ECO:0000313" key="1">
    <source>
        <dbReference type="EMBL" id="TSB01434.1"/>
    </source>
</evidence>
<sequence>MTFQKRLLRELDRLLPDGQWRVAQERPWFSLTFSGVQMTFTTTSGCAYDAQKAAAVLEAHEFTLPGQIVADIAVEEADGELRVLLLVLEG</sequence>
<dbReference type="EMBL" id="VKKU01000002">
    <property type="protein sequence ID" value="TSB01434.1"/>
    <property type="molecule type" value="Genomic_DNA"/>
</dbReference>
<dbReference type="RefSeq" id="WP_143776654.1">
    <property type="nucleotide sequence ID" value="NZ_VKKU01000002.1"/>
</dbReference>
<evidence type="ECO:0000313" key="2">
    <source>
        <dbReference type="Proteomes" id="UP000320160"/>
    </source>
</evidence>
<name>A0A553W9R4_9SPHN</name>
<gene>
    <name evidence="1" type="ORF">FOM92_09555</name>
</gene>